<dbReference type="EMBL" id="LR797492">
    <property type="protein sequence ID" value="CAB4219918.1"/>
    <property type="molecule type" value="Genomic_DNA"/>
</dbReference>
<dbReference type="EMBL" id="LR797434">
    <property type="protein sequence ID" value="CAB4216250.1"/>
    <property type="molecule type" value="Genomic_DNA"/>
</dbReference>
<dbReference type="EMBL" id="LR796305">
    <property type="protein sequence ID" value="CAB4135706.1"/>
    <property type="molecule type" value="Genomic_DNA"/>
</dbReference>
<evidence type="ECO:0000313" key="6">
    <source>
        <dbReference type="EMBL" id="CAB4179494.1"/>
    </source>
</evidence>
<accession>A0A6J5SWP0</accession>
<dbReference type="EMBL" id="LR796917">
    <property type="protein sequence ID" value="CAB4174563.1"/>
    <property type="molecule type" value="Genomic_DNA"/>
</dbReference>
<dbReference type="EMBL" id="LR797130">
    <property type="protein sequence ID" value="CAB4188302.1"/>
    <property type="molecule type" value="Genomic_DNA"/>
</dbReference>
<name>A0A6J5SWP0_9CAUD</name>
<evidence type="ECO:0000313" key="4">
    <source>
        <dbReference type="EMBL" id="CAB4161579.1"/>
    </source>
</evidence>
<gene>
    <name evidence="6" type="ORF">UFOVP1031_121</name>
    <name evidence="7" type="ORF">UFOVP1172_14</name>
    <name evidence="8" type="ORF">UFOVP1240_76</name>
    <name evidence="9" type="ORF">UFOVP1486_133</name>
    <name evidence="11" type="ORF">UFOVP1578_36</name>
    <name evidence="10" type="ORF">UFOVP1630_28</name>
    <name evidence="1" type="ORF">UFOVP288_93</name>
    <name evidence="2" type="ORF">UFOVP483_103</name>
    <name evidence="3" type="ORF">UFOVP573_22</name>
    <name evidence="4" type="ORF">UFOVP769_93</name>
    <name evidence="5" type="ORF">UFOVP962_61</name>
</gene>
<evidence type="ECO:0000313" key="9">
    <source>
        <dbReference type="EMBL" id="CAB4216250.1"/>
    </source>
</evidence>
<dbReference type="EMBL" id="LR798423">
    <property type="protein sequence ID" value="CAB5230616.1"/>
    <property type="molecule type" value="Genomic_DNA"/>
</dbReference>
<dbReference type="EMBL" id="LR796461">
    <property type="protein sequence ID" value="CAB4146141.1"/>
    <property type="molecule type" value="Genomic_DNA"/>
</dbReference>
<reference evidence="10" key="1">
    <citation type="submission" date="2020-05" db="EMBL/GenBank/DDBJ databases">
        <authorList>
            <person name="Chiriac C."/>
            <person name="Salcher M."/>
            <person name="Ghai R."/>
            <person name="Kavagutti S V."/>
        </authorList>
    </citation>
    <scope>NUCLEOTIDE SEQUENCE</scope>
</reference>
<dbReference type="EMBL" id="LR796980">
    <property type="protein sequence ID" value="CAB4179494.1"/>
    <property type="molecule type" value="Genomic_DNA"/>
</dbReference>
<dbReference type="EMBL" id="LR796709">
    <property type="protein sequence ID" value="CAB4161579.1"/>
    <property type="molecule type" value="Genomic_DNA"/>
</dbReference>
<proteinExistence type="predicted"/>
<evidence type="ECO:0000313" key="1">
    <source>
        <dbReference type="EMBL" id="CAB4135706.1"/>
    </source>
</evidence>
<evidence type="ECO:0000313" key="2">
    <source>
        <dbReference type="EMBL" id="CAB4146141.1"/>
    </source>
</evidence>
<evidence type="ECO:0000313" key="7">
    <source>
        <dbReference type="EMBL" id="CAB4188302.1"/>
    </source>
</evidence>
<dbReference type="EMBL" id="LR797180">
    <property type="protein sequence ID" value="CAB4192000.1"/>
    <property type="molecule type" value="Genomic_DNA"/>
</dbReference>
<evidence type="ECO:0000313" key="11">
    <source>
        <dbReference type="EMBL" id="CAB5230616.1"/>
    </source>
</evidence>
<organism evidence="10">
    <name type="scientific">uncultured Caudovirales phage</name>
    <dbReference type="NCBI Taxonomy" id="2100421"/>
    <lineage>
        <taxon>Viruses</taxon>
        <taxon>Duplodnaviria</taxon>
        <taxon>Heunggongvirae</taxon>
        <taxon>Uroviricota</taxon>
        <taxon>Caudoviricetes</taxon>
        <taxon>Peduoviridae</taxon>
        <taxon>Maltschvirus</taxon>
        <taxon>Maltschvirus maltsch</taxon>
    </lineage>
</organism>
<evidence type="ECO:0000313" key="3">
    <source>
        <dbReference type="EMBL" id="CAB4150686.1"/>
    </source>
</evidence>
<evidence type="ECO:0000313" key="10">
    <source>
        <dbReference type="EMBL" id="CAB4219918.1"/>
    </source>
</evidence>
<dbReference type="EMBL" id="LR796548">
    <property type="protein sequence ID" value="CAB4150686.1"/>
    <property type="molecule type" value="Genomic_DNA"/>
</dbReference>
<protein>
    <submittedName>
        <fullName evidence="10">Uncharacterized protein</fullName>
    </submittedName>
</protein>
<evidence type="ECO:0000313" key="5">
    <source>
        <dbReference type="EMBL" id="CAB4174563.1"/>
    </source>
</evidence>
<sequence>MSVTGIELLHGFNLNEQQTSPEFFCIGITSNPICHVSLNGGDYVTIYCDGDMRIIFQDESIYDCNQLVDMGVTTDADLNAIYDEENGSRIIMNPWFDIYDSNGDHLDMVGYDIWESIESAKTYLKEQELSNDEKH</sequence>
<evidence type="ECO:0000313" key="8">
    <source>
        <dbReference type="EMBL" id="CAB4192000.1"/>
    </source>
</evidence>